<proteinExistence type="inferred from homology"/>
<dbReference type="PRINTS" id="PR00411">
    <property type="entry name" value="PNDRDTASEI"/>
</dbReference>
<evidence type="ECO:0000259" key="5">
    <source>
        <dbReference type="Pfam" id="PF02852"/>
    </source>
</evidence>
<dbReference type="PRINTS" id="PR00368">
    <property type="entry name" value="FADPNR"/>
</dbReference>
<dbReference type="Pfam" id="PF02852">
    <property type="entry name" value="Pyr_redox_dim"/>
    <property type="match status" value="1"/>
</dbReference>
<dbReference type="InterPro" id="IPR023753">
    <property type="entry name" value="FAD/NAD-binding_dom"/>
</dbReference>
<evidence type="ECO:0000259" key="6">
    <source>
        <dbReference type="Pfam" id="PF07992"/>
    </source>
</evidence>
<comment type="similarity">
    <text evidence="2">Belongs to the class-III pyridine nucleotide-disulfide oxidoreductase family.</text>
</comment>
<dbReference type="Proteomes" id="UP000291831">
    <property type="component" value="Unassembled WGS sequence"/>
</dbReference>
<feature type="domain" description="FAD/NAD(P)-binding" evidence="6">
    <location>
        <begin position="6"/>
        <end position="284"/>
    </location>
</feature>
<evidence type="ECO:0000256" key="3">
    <source>
        <dbReference type="ARBA" id="ARBA00022630"/>
    </source>
</evidence>
<dbReference type="AlphaFoldDB" id="A0A8B3S2Z7"/>
<evidence type="ECO:0000256" key="1">
    <source>
        <dbReference type="ARBA" id="ARBA00001974"/>
    </source>
</evidence>
<organism evidence="7 8">
    <name type="scientific">Candidatus Argoarchaeum ethanivorans</name>
    <dbReference type="NCBI Taxonomy" id="2608793"/>
    <lineage>
        <taxon>Archaea</taxon>
        <taxon>Methanobacteriati</taxon>
        <taxon>Methanobacteriota</taxon>
        <taxon>Stenosarchaea group</taxon>
        <taxon>Methanomicrobia</taxon>
        <taxon>Methanosarcinales</taxon>
        <taxon>Methanosarcinales incertae sedis</taxon>
        <taxon>GOM Arc I cluster</taxon>
        <taxon>Candidatus Argoarchaeum</taxon>
    </lineage>
</organism>
<evidence type="ECO:0000313" key="8">
    <source>
        <dbReference type="Proteomes" id="UP000291831"/>
    </source>
</evidence>
<sequence length="450" mass="48213">MSKTNKLVVIGCGGFGAPAAKMSKKTDPSVDVTLIREEKGGLLVRCATPFISVERATVEASIKSDEMFHDAGVTLVDVPATSINRTEKTVTTADGAVYPYDKLILGTGGKAIVPLIHGASLDGVFTIRTSDNAVSIRDWINEKKVKKAVVYGAGAIGLEMASLIAQKGIAVTIVVRSYIGRKLGLDIDVSNELEKHFIQNGVSIRSKEVVTKIIGETEVEAVELSSGDKIETDMVILSIGVHPRIELAAAAGLEIGEYGLEVNEYLQTSDPDIYAGGDMIEYEHLITKKPIPGQIRPNAVIAGRIAAKNALGYQIEFPGLLNSFAIKLFNKTVASIGVTEAIAEEEGIDVFATTKTVKTKYAMIEGGKPYSLKLIFDRKTKRVVGSQIIADDERSIKSIDVIALAIRCNLTALDLTTLRCASQPELSPEASAEPISMGAEDAFKELYPLT</sequence>
<dbReference type="PANTHER" id="PTHR43429">
    <property type="entry name" value="PYRIDINE NUCLEOTIDE-DISULFIDE OXIDOREDUCTASE DOMAIN-CONTAINING"/>
    <property type="match status" value="1"/>
</dbReference>
<comment type="caution">
    <text evidence="7">The sequence shown here is derived from an EMBL/GenBank/DDBJ whole genome shotgun (WGS) entry which is preliminary data.</text>
</comment>
<dbReference type="Gene3D" id="3.50.50.60">
    <property type="entry name" value="FAD/NAD(P)-binding domain"/>
    <property type="match status" value="2"/>
</dbReference>
<dbReference type="GO" id="GO:0016491">
    <property type="term" value="F:oxidoreductase activity"/>
    <property type="evidence" value="ECO:0007669"/>
    <property type="project" value="InterPro"/>
</dbReference>
<protein>
    <recommendedName>
        <fullName evidence="9">Pyridine nucleotide-disulfide oxidoreductase</fullName>
    </recommendedName>
</protein>
<dbReference type="Pfam" id="PF07992">
    <property type="entry name" value="Pyr_redox_2"/>
    <property type="match status" value="1"/>
</dbReference>
<reference evidence="8" key="1">
    <citation type="submission" date="2019-01" db="EMBL/GenBank/DDBJ databases">
        <title>Anaerobic oxidation of ethane by archaea from a marine hydrocarbon seep.</title>
        <authorList>
            <person name="Musat F."/>
        </authorList>
    </citation>
    <scope>NUCLEOTIDE SEQUENCE [LARGE SCALE GENOMIC DNA]</scope>
</reference>
<evidence type="ECO:0000256" key="2">
    <source>
        <dbReference type="ARBA" id="ARBA00009130"/>
    </source>
</evidence>
<evidence type="ECO:0008006" key="9">
    <source>
        <dbReference type="Google" id="ProtNLM"/>
    </source>
</evidence>
<feature type="domain" description="Pyridine nucleotide-disulphide oxidoreductase dimerisation" evidence="5">
    <location>
        <begin position="329"/>
        <end position="428"/>
    </location>
</feature>
<dbReference type="InterPro" id="IPR036188">
    <property type="entry name" value="FAD/NAD-bd_sf"/>
</dbReference>
<dbReference type="SUPFAM" id="SSF55424">
    <property type="entry name" value="FAD/NAD-linked reductases, dimerisation (C-terminal) domain"/>
    <property type="match status" value="1"/>
</dbReference>
<comment type="cofactor">
    <cofactor evidence="1">
        <name>FAD</name>
        <dbReference type="ChEBI" id="CHEBI:57692"/>
    </cofactor>
</comment>
<dbReference type="InterPro" id="IPR016156">
    <property type="entry name" value="FAD/NAD-linked_Rdtase_dimer_sf"/>
</dbReference>
<dbReference type="InterPro" id="IPR004099">
    <property type="entry name" value="Pyr_nucl-diS_OxRdtase_dimer"/>
</dbReference>
<gene>
    <name evidence="7" type="ORF">AEth_00893</name>
</gene>
<keyword evidence="4" id="KW-0274">FAD</keyword>
<dbReference type="PANTHER" id="PTHR43429:SF3">
    <property type="entry name" value="NITRITE REDUCTASE [NAD(P)H]"/>
    <property type="match status" value="1"/>
</dbReference>
<dbReference type="EMBL" id="RPGO01000024">
    <property type="protein sequence ID" value="RZB30939.1"/>
    <property type="molecule type" value="Genomic_DNA"/>
</dbReference>
<dbReference type="InterPro" id="IPR050260">
    <property type="entry name" value="FAD-bd_OxRdtase"/>
</dbReference>
<keyword evidence="3" id="KW-0285">Flavoprotein</keyword>
<evidence type="ECO:0000256" key="4">
    <source>
        <dbReference type="ARBA" id="ARBA00022827"/>
    </source>
</evidence>
<dbReference type="SUPFAM" id="SSF51905">
    <property type="entry name" value="FAD/NAD(P)-binding domain"/>
    <property type="match status" value="1"/>
</dbReference>
<accession>A0A8B3S2Z7</accession>
<name>A0A8B3S2Z7_9EURY</name>
<evidence type="ECO:0000313" key="7">
    <source>
        <dbReference type="EMBL" id="RZB30939.1"/>
    </source>
</evidence>